<organism evidence="1 2">
    <name type="scientific">Allochromatium palmeri</name>
    <dbReference type="NCBI Taxonomy" id="231048"/>
    <lineage>
        <taxon>Bacteria</taxon>
        <taxon>Pseudomonadati</taxon>
        <taxon>Pseudomonadota</taxon>
        <taxon>Gammaproteobacteria</taxon>
        <taxon>Chromatiales</taxon>
        <taxon>Chromatiaceae</taxon>
        <taxon>Allochromatium</taxon>
    </lineage>
</organism>
<evidence type="ECO:0000313" key="2">
    <source>
        <dbReference type="Proteomes" id="UP000434044"/>
    </source>
</evidence>
<keyword evidence="2" id="KW-1185">Reference proteome</keyword>
<protein>
    <submittedName>
        <fullName evidence="1">Uncharacterized protein</fullName>
    </submittedName>
</protein>
<evidence type="ECO:0000313" key="1">
    <source>
        <dbReference type="EMBL" id="MTW21175.1"/>
    </source>
</evidence>
<dbReference type="AlphaFoldDB" id="A0A6N8EAJ4"/>
<dbReference type="RefSeq" id="WP_155449754.1">
    <property type="nucleotide sequence ID" value="NZ_WNKT01000014.1"/>
</dbReference>
<name>A0A6N8EAJ4_9GAMM</name>
<dbReference type="OrthoDB" id="6935137at2"/>
<reference evidence="1 2" key="1">
    <citation type="submission" date="2019-11" db="EMBL/GenBank/DDBJ databases">
        <title>Whole-genome sequence of the anaerobic purple sulfur bacterium Allochromatium palmeri DSM 15591.</title>
        <authorList>
            <person name="Kyndt J.A."/>
            <person name="Meyer T.E."/>
        </authorList>
    </citation>
    <scope>NUCLEOTIDE SEQUENCE [LARGE SCALE GENOMIC DNA]</scope>
    <source>
        <strain evidence="1 2">DSM 15591</strain>
    </source>
</reference>
<dbReference type="EMBL" id="WNKT01000014">
    <property type="protein sequence ID" value="MTW21175.1"/>
    <property type="molecule type" value="Genomic_DNA"/>
</dbReference>
<comment type="caution">
    <text evidence="1">The sequence shown here is derived from an EMBL/GenBank/DDBJ whole genome shotgun (WGS) entry which is preliminary data.</text>
</comment>
<dbReference type="Proteomes" id="UP000434044">
    <property type="component" value="Unassembled WGS sequence"/>
</dbReference>
<sequence length="80" mass="9030">MKRVGFCIGNERQEFLSLVEEPRPGVQVNVWAITPALALVYPTRGKAERAARRLDRSGLVVLALYDSGDQWAVFWPECEP</sequence>
<accession>A0A6N8EAJ4</accession>
<gene>
    <name evidence="1" type="ORF">GJ668_08695</name>
</gene>
<proteinExistence type="predicted"/>